<organism evidence="5 6">
    <name type="scientific">Candidatus Yanofskybacteria bacterium CG10_big_fil_rev_8_21_14_0_10_37_15</name>
    <dbReference type="NCBI Taxonomy" id="1975097"/>
    <lineage>
        <taxon>Bacteria</taxon>
        <taxon>Candidatus Yanofskyibacteriota</taxon>
    </lineage>
</organism>
<evidence type="ECO:0000313" key="6">
    <source>
        <dbReference type="Proteomes" id="UP000230208"/>
    </source>
</evidence>
<evidence type="ECO:0000256" key="1">
    <source>
        <dbReference type="SAM" id="MobiDB-lite"/>
    </source>
</evidence>
<dbReference type="Pfam" id="PF01935">
    <property type="entry name" value="DUF87"/>
    <property type="match status" value="1"/>
</dbReference>
<evidence type="ECO:0000259" key="4">
    <source>
        <dbReference type="Pfam" id="PF26449"/>
    </source>
</evidence>
<evidence type="ECO:0000313" key="5">
    <source>
        <dbReference type="EMBL" id="PIR41687.1"/>
    </source>
</evidence>
<dbReference type="AlphaFoldDB" id="A0A2H0R596"/>
<keyword evidence="2" id="KW-0472">Membrane</keyword>
<dbReference type="Proteomes" id="UP000230208">
    <property type="component" value="Unassembled WGS sequence"/>
</dbReference>
<feature type="region of interest" description="Disordered" evidence="1">
    <location>
        <begin position="232"/>
        <end position="255"/>
    </location>
</feature>
<dbReference type="InterPro" id="IPR058441">
    <property type="entry name" value="DUF8128"/>
</dbReference>
<dbReference type="EMBL" id="PCXP01000030">
    <property type="protein sequence ID" value="PIR41687.1"/>
    <property type="molecule type" value="Genomic_DNA"/>
</dbReference>
<dbReference type="InterPro" id="IPR002789">
    <property type="entry name" value="HerA_central"/>
</dbReference>
<comment type="caution">
    <text evidence="5">The sequence shown here is derived from an EMBL/GenBank/DDBJ whole genome shotgun (WGS) entry which is preliminary data.</text>
</comment>
<dbReference type="InterPro" id="IPR027417">
    <property type="entry name" value="P-loop_NTPase"/>
</dbReference>
<dbReference type="PANTHER" id="PTHR30121:SF11">
    <property type="entry name" value="AAA+ ATPASE DOMAIN-CONTAINING PROTEIN"/>
    <property type="match status" value="1"/>
</dbReference>
<reference evidence="5 6" key="1">
    <citation type="submission" date="2017-09" db="EMBL/GenBank/DDBJ databases">
        <title>Depth-based differentiation of microbial function through sediment-hosted aquifers and enrichment of novel symbionts in the deep terrestrial subsurface.</title>
        <authorList>
            <person name="Probst A.J."/>
            <person name="Ladd B."/>
            <person name="Jarett J.K."/>
            <person name="Geller-Mcgrath D.E."/>
            <person name="Sieber C.M."/>
            <person name="Emerson J.B."/>
            <person name="Anantharaman K."/>
            <person name="Thomas B.C."/>
            <person name="Malmstrom R."/>
            <person name="Stieglmeier M."/>
            <person name="Klingl A."/>
            <person name="Woyke T."/>
            <person name="Ryan C.M."/>
            <person name="Banfield J.F."/>
        </authorList>
    </citation>
    <scope>NUCLEOTIDE SEQUENCE [LARGE SCALE GENOMIC DNA]</scope>
    <source>
        <strain evidence="5">CG10_big_fil_rev_8_21_14_0_10_37_15</strain>
    </source>
</reference>
<dbReference type="InterPro" id="IPR051162">
    <property type="entry name" value="T4SS_component"/>
</dbReference>
<dbReference type="Pfam" id="PF26449">
    <property type="entry name" value="DUF8128"/>
    <property type="match status" value="1"/>
</dbReference>
<name>A0A2H0R596_9BACT</name>
<keyword evidence="2" id="KW-0812">Transmembrane</keyword>
<evidence type="ECO:0000259" key="3">
    <source>
        <dbReference type="Pfam" id="PF01935"/>
    </source>
</evidence>
<sequence length="819" mass="91943">MSLFFLIIYAVVLAIIAIAVFVLLGAMRTRGSIARALNMSLFLISVPRGSSLTGSGQTQPPEKEVISVMEQLYSSFTSLHAKGWNKFIYGEPYVSLEIGVHHIGEEIHFYMAVPKSYEQIFEKQVHGFFPIAQVEKINDYNIFNPEGVSLGAYLKLKDNSILPFKTYQSLPVDPLGGLVTAFSKIQKEGEGAAIQILLRPSHQDEVRKLAQKTAKEMQSGFNFAKALSLAKHPPKKTTGNKDQQPPPAPTPITPFEGEVVKGIQNKASKPLFDANIRIVVSANDEGRAGQLLNELSGAFVQFSSNEMNSLKLFKLTGGSLKKFLFNFSFRLFDNSQTALLSSEEATSLFHFPLGTTLAPRIKFLRSKLSEPPHNLPQEGILLGKNIFRGVETEIRMTNKDRQRHLYVIGQTGTGKTVFMKSMLRQDVENGKGVCVIDPHGDFAEYVLSIVPPERAEDVIYFDPGDINFPMGLNMLEIDPTHPEQKTMVIDELFGIFDKLYNLKETGGPMFEKYFKNSALLLLDDYEHEIPTLADISRVLVDDAYRADKLTRETNPLVSQFWHLEAEKAQGEQSLANMAPYITSKITSFVFNEFLRPIINQKKSSFNFREVMDNQKILVVNLSKGRIGDLNANLLGMIIVGKLLMAALSRVDIVDESARKDLYLYIDEFQNFTTDSIATILSEARKYHLDLIIAHQFIKQLKEGIRDAVFGNVGSIVSFRIGPDDAEFMKNKFEPVFSPQDLMNIDNLNAYINLLINGQTERPFNVKIDTSGVFGAENPEMTEYLKQLSRSKYARPREEVENEIKAKFSTADELISGSKF</sequence>
<accession>A0A2H0R596</accession>
<dbReference type="SUPFAM" id="SSF52540">
    <property type="entry name" value="P-loop containing nucleoside triphosphate hydrolases"/>
    <property type="match status" value="1"/>
</dbReference>
<gene>
    <name evidence="5" type="ORF">COV30_02490</name>
</gene>
<keyword evidence="2" id="KW-1133">Transmembrane helix</keyword>
<feature type="domain" description="DUF8128" evidence="4">
    <location>
        <begin position="61"/>
        <end position="353"/>
    </location>
</feature>
<dbReference type="Gene3D" id="3.40.50.300">
    <property type="entry name" value="P-loop containing nucleotide triphosphate hydrolases"/>
    <property type="match status" value="2"/>
</dbReference>
<feature type="transmembrane region" description="Helical" evidence="2">
    <location>
        <begin position="6"/>
        <end position="26"/>
    </location>
</feature>
<evidence type="ECO:0000256" key="2">
    <source>
        <dbReference type="SAM" id="Phobius"/>
    </source>
</evidence>
<dbReference type="PANTHER" id="PTHR30121">
    <property type="entry name" value="UNCHARACTERIZED PROTEIN YJGR-RELATED"/>
    <property type="match status" value="1"/>
</dbReference>
<proteinExistence type="predicted"/>
<protein>
    <submittedName>
        <fullName evidence="5">Uncharacterized protein</fullName>
    </submittedName>
</protein>
<feature type="domain" description="Helicase HerA central" evidence="3">
    <location>
        <begin position="388"/>
        <end position="480"/>
    </location>
</feature>